<dbReference type="Proteomes" id="UP000247498">
    <property type="component" value="Unassembled WGS sequence"/>
</dbReference>
<feature type="compositionally biased region" description="Gly residues" evidence="2">
    <location>
        <begin position="338"/>
        <end position="354"/>
    </location>
</feature>
<organism evidence="4 5">
    <name type="scientific">Raphidocelis subcapitata</name>
    <dbReference type="NCBI Taxonomy" id="307507"/>
    <lineage>
        <taxon>Eukaryota</taxon>
        <taxon>Viridiplantae</taxon>
        <taxon>Chlorophyta</taxon>
        <taxon>core chlorophytes</taxon>
        <taxon>Chlorophyceae</taxon>
        <taxon>CS clade</taxon>
        <taxon>Sphaeropleales</taxon>
        <taxon>Selenastraceae</taxon>
        <taxon>Raphidocelis</taxon>
    </lineage>
</organism>
<feature type="coiled-coil region" evidence="1">
    <location>
        <begin position="220"/>
        <end position="254"/>
    </location>
</feature>
<feature type="region of interest" description="Disordered" evidence="2">
    <location>
        <begin position="271"/>
        <end position="377"/>
    </location>
</feature>
<feature type="compositionally biased region" description="Low complexity" evidence="2">
    <location>
        <begin position="301"/>
        <end position="320"/>
    </location>
</feature>
<dbReference type="EMBL" id="BDRX01000044">
    <property type="protein sequence ID" value="GBF93771.1"/>
    <property type="molecule type" value="Genomic_DNA"/>
</dbReference>
<dbReference type="STRING" id="307507.A0A2V0P1L6"/>
<dbReference type="PANTHER" id="PTHR22166">
    <property type="entry name" value="ENDOPLASMIC RETICULUM JUNCTION FORMATION PROTEIN LUNAPARK"/>
    <property type="match status" value="1"/>
</dbReference>
<keyword evidence="3" id="KW-0812">Transmembrane</keyword>
<feature type="transmembrane region" description="Helical" evidence="3">
    <location>
        <begin position="83"/>
        <end position="102"/>
    </location>
</feature>
<dbReference type="GO" id="GO:0071782">
    <property type="term" value="C:endoplasmic reticulum tubular network"/>
    <property type="evidence" value="ECO:0007669"/>
    <property type="project" value="TreeGrafter"/>
</dbReference>
<keyword evidence="3" id="KW-1133">Transmembrane helix</keyword>
<feature type="compositionally biased region" description="Gly residues" evidence="2">
    <location>
        <begin position="283"/>
        <end position="300"/>
    </location>
</feature>
<dbReference type="InterPro" id="IPR040115">
    <property type="entry name" value="Lnp"/>
</dbReference>
<dbReference type="InParanoid" id="A0A2V0P1L6"/>
<accession>A0A2V0P1L6</accession>
<feature type="region of interest" description="Disordered" evidence="2">
    <location>
        <begin position="162"/>
        <end position="186"/>
    </location>
</feature>
<keyword evidence="1" id="KW-0175">Coiled coil</keyword>
<proteinExistence type="predicted"/>
<comment type="caution">
    <text evidence="4">The sequence shown here is derived from an EMBL/GenBank/DDBJ whole genome shotgun (WGS) entry which is preliminary data.</text>
</comment>
<protein>
    <submittedName>
        <fullName evidence="4">Uncharacterized protein</fullName>
    </submittedName>
</protein>
<feature type="transmembrane region" description="Helical" evidence="3">
    <location>
        <begin position="43"/>
        <end position="63"/>
    </location>
</feature>
<keyword evidence="3" id="KW-0472">Membrane</keyword>
<name>A0A2V0P1L6_9CHLO</name>
<keyword evidence="5" id="KW-1185">Reference proteome</keyword>
<evidence type="ECO:0000313" key="4">
    <source>
        <dbReference type="EMBL" id="GBF93771.1"/>
    </source>
</evidence>
<reference evidence="4 5" key="1">
    <citation type="journal article" date="2018" name="Sci. Rep.">
        <title>Raphidocelis subcapitata (=Pseudokirchneriella subcapitata) provides an insight into genome evolution and environmental adaptations in the Sphaeropleales.</title>
        <authorList>
            <person name="Suzuki S."/>
            <person name="Yamaguchi H."/>
            <person name="Nakajima N."/>
            <person name="Kawachi M."/>
        </authorList>
    </citation>
    <scope>NUCLEOTIDE SEQUENCE [LARGE SCALE GENOMIC DNA]</scope>
    <source>
        <strain evidence="4 5">NIES-35</strain>
    </source>
</reference>
<dbReference type="GO" id="GO:0071786">
    <property type="term" value="P:endoplasmic reticulum tubular network organization"/>
    <property type="evidence" value="ECO:0007669"/>
    <property type="project" value="InterPro"/>
</dbReference>
<dbReference type="OrthoDB" id="535283at2759"/>
<evidence type="ECO:0000256" key="2">
    <source>
        <dbReference type="SAM" id="MobiDB-lite"/>
    </source>
</evidence>
<evidence type="ECO:0000256" key="1">
    <source>
        <dbReference type="SAM" id="Coils"/>
    </source>
</evidence>
<dbReference type="AlphaFoldDB" id="A0A2V0P1L6"/>
<evidence type="ECO:0000256" key="3">
    <source>
        <dbReference type="SAM" id="Phobius"/>
    </source>
</evidence>
<sequence>MGGRQSRLDRYYASHEKAFERIEIDLRRLQERMSQRVRRRSTLGTWSTAAVALSVCLSFYLIYEVQQRQYAYREHFQRVSGAMALPLAAGALHWALLGFFSVMDRRVARRIKGLEDAKRALIKELKDASSYERTKSLIEKYDPDARRMPPAPPPGTLLAQQHARRLAGPHPQPGSPVRGGGKLLPRPGHMAGAAAAAVGSAGLALVPLLDKLAATLIADNPVLLDDLRRAQAQLEEAQRQAQEAARESAGLRAENASLKSLVGQLEAALGIAPSAPPSEGQGEEGGGGGGGGGVGGGGSAPGSALGGSAQDLAGAGDWGEAAGGAGDARPPAKALQEAGGGSGAGSDGSGGGAAEGLRQRRGAKQEQEQEQPLSVEQ</sequence>
<evidence type="ECO:0000313" key="5">
    <source>
        <dbReference type="Proteomes" id="UP000247498"/>
    </source>
</evidence>
<dbReference type="PANTHER" id="PTHR22166:SF12">
    <property type="entry name" value="ENDOPLASMIC RETICULUM JUNCTION FORMATION PROTEIN LUNAPARK"/>
    <property type="match status" value="1"/>
</dbReference>
<gene>
    <name evidence="4" type="ORF">Rsub_06103</name>
</gene>